<name>A0ABS5TRH2_9ACTN</name>
<organism evidence="2 3">
    <name type="scientific">Kineosporia corallincola</name>
    <dbReference type="NCBI Taxonomy" id="2835133"/>
    <lineage>
        <taxon>Bacteria</taxon>
        <taxon>Bacillati</taxon>
        <taxon>Actinomycetota</taxon>
        <taxon>Actinomycetes</taxon>
        <taxon>Kineosporiales</taxon>
        <taxon>Kineosporiaceae</taxon>
        <taxon>Kineosporia</taxon>
    </lineage>
</organism>
<reference evidence="2 3" key="1">
    <citation type="submission" date="2021-05" db="EMBL/GenBank/DDBJ databases">
        <title>Kineosporia and Streptomyces sp. nov. two new marine actinobacteria isolated from Coral.</title>
        <authorList>
            <person name="Buangrab K."/>
            <person name="Sutthacheep M."/>
            <person name="Yeemin T."/>
            <person name="Harunari E."/>
            <person name="Igarashi Y."/>
            <person name="Kanchanasin P."/>
            <person name="Tanasupawat S."/>
            <person name="Phongsopitanun W."/>
        </authorList>
    </citation>
    <scope>NUCLEOTIDE SEQUENCE [LARGE SCALE GENOMIC DNA]</scope>
    <source>
        <strain evidence="2 3">J2-2</strain>
    </source>
</reference>
<dbReference type="Gene3D" id="2.30.110.10">
    <property type="entry name" value="Electron Transport, Fmn-binding Protein, Chain A"/>
    <property type="match status" value="1"/>
</dbReference>
<dbReference type="Proteomes" id="UP001197247">
    <property type="component" value="Unassembled WGS sequence"/>
</dbReference>
<evidence type="ECO:0000313" key="2">
    <source>
        <dbReference type="EMBL" id="MBT0773402.1"/>
    </source>
</evidence>
<comment type="caution">
    <text evidence="2">The sequence shown here is derived from an EMBL/GenBank/DDBJ whole genome shotgun (WGS) entry which is preliminary data.</text>
</comment>
<evidence type="ECO:0000256" key="1">
    <source>
        <dbReference type="SAM" id="MobiDB-lite"/>
    </source>
</evidence>
<proteinExistence type="predicted"/>
<protein>
    <submittedName>
        <fullName evidence="2">Pyridoxamine 5'-phosphate oxidase family protein</fullName>
    </submittedName>
</protein>
<dbReference type="InterPro" id="IPR024747">
    <property type="entry name" value="Pyridox_Oxase-rel"/>
</dbReference>
<feature type="region of interest" description="Disordered" evidence="1">
    <location>
        <begin position="142"/>
        <end position="172"/>
    </location>
</feature>
<dbReference type="SUPFAM" id="SSF50475">
    <property type="entry name" value="FMN-binding split barrel"/>
    <property type="match status" value="1"/>
</dbReference>
<evidence type="ECO:0000313" key="3">
    <source>
        <dbReference type="Proteomes" id="UP001197247"/>
    </source>
</evidence>
<accession>A0ABS5TRH2</accession>
<dbReference type="RefSeq" id="WP_214159944.1">
    <property type="nucleotide sequence ID" value="NZ_JAHBAY010000017.1"/>
</dbReference>
<gene>
    <name evidence="2" type="ORF">KIH74_30935</name>
</gene>
<dbReference type="InterPro" id="IPR012349">
    <property type="entry name" value="Split_barrel_FMN-bd"/>
</dbReference>
<dbReference type="Pfam" id="PF12900">
    <property type="entry name" value="Pyridox_ox_2"/>
    <property type="match status" value="1"/>
</dbReference>
<keyword evidence="3" id="KW-1185">Reference proteome</keyword>
<sequence length="172" mass="18608">MTSTEAHEYLSAAACWDMLHSTDIGRLAVTIGGRPDIFPVNYAVADGYLLVRTAGGSKLSAAAGERVAFEVDGYAPGISRAWSVVLKGHADELTELADLAAADELPLTPLHGAPKHRFLRIVPQELSGRRFVTVPVWERPDAPVSTPIPPAKASRCLSPLQPPSRNRRHNPW</sequence>
<dbReference type="EMBL" id="JAHBAY010000017">
    <property type="protein sequence ID" value="MBT0773402.1"/>
    <property type="molecule type" value="Genomic_DNA"/>
</dbReference>